<feature type="domain" description="BHLH" evidence="2">
    <location>
        <begin position="255"/>
        <end position="306"/>
    </location>
</feature>
<gene>
    <name evidence="3" type="ORF">Tdes44962_MAKER08514</name>
</gene>
<protein>
    <submittedName>
        <fullName evidence="3">Transcriptional regulator</fullName>
    </submittedName>
</protein>
<evidence type="ECO:0000313" key="4">
    <source>
        <dbReference type="Proteomes" id="UP001138500"/>
    </source>
</evidence>
<feature type="region of interest" description="Disordered" evidence="1">
    <location>
        <begin position="313"/>
        <end position="362"/>
    </location>
</feature>
<feature type="compositionally biased region" description="Basic residues" evidence="1">
    <location>
        <begin position="481"/>
        <end position="490"/>
    </location>
</feature>
<reference evidence="3 4" key="2">
    <citation type="journal article" date="2021" name="Curr. Genet.">
        <title>Genetic response to nitrogen starvation in the aggressive Eucalyptus foliar pathogen Teratosphaeria destructans.</title>
        <authorList>
            <person name="Havenga M."/>
            <person name="Wingfield B.D."/>
            <person name="Wingfield M.J."/>
            <person name="Dreyer L.L."/>
            <person name="Roets F."/>
            <person name="Aylward J."/>
        </authorList>
    </citation>
    <scope>NUCLEOTIDE SEQUENCE [LARGE SCALE GENOMIC DNA]</scope>
    <source>
        <strain evidence="3">CMW44962</strain>
    </source>
</reference>
<organism evidence="3 4">
    <name type="scientific">Teratosphaeria destructans</name>
    <dbReference type="NCBI Taxonomy" id="418781"/>
    <lineage>
        <taxon>Eukaryota</taxon>
        <taxon>Fungi</taxon>
        <taxon>Dikarya</taxon>
        <taxon>Ascomycota</taxon>
        <taxon>Pezizomycotina</taxon>
        <taxon>Dothideomycetes</taxon>
        <taxon>Dothideomycetidae</taxon>
        <taxon>Mycosphaerellales</taxon>
        <taxon>Teratosphaeriaceae</taxon>
        <taxon>Teratosphaeria</taxon>
    </lineage>
</organism>
<dbReference type="CDD" id="cd00083">
    <property type="entry name" value="bHLH_SF"/>
    <property type="match status" value="1"/>
</dbReference>
<sequence length="554" mass="59118">MKTESLSLATTAHDTTLRVGSCRRTIAITITTPPVPRRNRPMFIRHLIPTATTVIRSSAKTASYSQQLFYARRPAPSPPITSQTATNGGRSSSSSNNTAMPRPIPPPTPGSSSDIRGKDGQSGAPAFDLPPSGFQEQDRLSNSSGTPSANGSDSSYRPVSPPSPNDHGARKRSAQGPVITKDDFALPPPPTRSRKIIQMKPREIDTAQPSPQETPSADQVSPAIAGRTPSSTGPGHGKAKKGSDKTQTAAGRKMARKTAHSLIERRRRSKMNEEFGVLKDMIPACRGQEMHKLAILQASIDYLRYLEQCVSDLQAQNSSPRPRPPARRRNAEDEDEDEEMEDDNDHEPEGTSTPLTTGLDRTNSLVSLPSLSQITTNQTNSPSLFATGAGRHYSISSASQASYSPYPHSNMTSPAFGPQLSHMPSASLPAYSHFGLGSPALKPVDGSLKPVDGPLKPVDGSAQSLRQIAEGATQLNETRRIQSRGRASHHAKGDRTEQELDQEAAAALSMLNHDRRNWGGADPGSQSTSGPVAETATRNGSAAGGMSVRDLLSG</sequence>
<keyword evidence="4" id="KW-1185">Reference proteome</keyword>
<dbReference type="PANTHER" id="PTHR46266:SF4">
    <property type="entry name" value="TRANSCRIPTION FACTOR TT8"/>
    <property type="match status" value="1"/>
</dbReference>
<dbReference type="GO" id="GO:0046983">
    <property type="term" value="F:protein dimerization activity"/>
    <property type="evidence" value="ECO:0007669"/>
    <property type="project" value="InterPro"/>
</dbReference>
<name>A0A9W7SWV8_9PEZI</name>
<evidence type="ECO:0000259" key="2">
    <source>
        <dbReference type="PROSITE" id="PS50888"/>
    </source>
</evidence>
<feature type="compositionally biased region" description="Basic residues" evidence="1">
    <location>
        <begin position="253"/>
        <end position="267"/>
    </location>
</feature>
<accession>A0A9W7SWV8</accession>
<evidence type="ECO:0000256" key="1">
    <source>
        <dbReference type="SAM" id="MobiDB-lite"/>
    </source>
</evidence>
<dbReference type="PROSITE" id="PS50888">
    <property type="entry name" value="BHLH"/>
    <property type="match status" value="1"/>
</dbReference>
<dbReference type="OrthoDB" id="690068at2759"/>
<feature type="compositionally biased region" description="Polar residues" evidence="1">
    <location>
        <begin position="350"/>
        <end position="362"/>
    </location>
</feature>
<dbReference type="SMART" id="SM00353">
    <property type="entry name" value="HLH"/>
    <property type="match status" value="1"/>
</dbReference>
<feature type="region of interest" description="Disordered" evidence="1">
    <location>
        <begin position="70"/>
        <end position="267"/>
    </location>
</feature>
<feature type="region of interest" description="Disordered" evidence="1">
    <location>
        <begin position="476"/>
        <end position="554"/>
    </location>
</feature>
<dbReference type="EMBL" id="RIBY02000902">
    <property type="protein sequence ID" value="KAH9835522.1"/>
    <property type="molecule type" value="Genomic_DNA"/>
</dbReference>
<dbReference type="Gene3D" id="4.10.280.10">
    <property type="entry name" value="Helix-loop-helix DNA-binding domain"/>
    <property type="match status" value="1"/>
</dbReference>
<reference evidence="3 4" key="1">
    <citation type="journal article" date="2018" name="IMA Fungus">
        <title>IMA Genome-F 10: Nine draft genome sequences of Claviceps purpurea s.lat., including C. arundinis, C. humidiphila, and C. cf. spartinae, pseudomolecules for the pitch canker pathogen Fusarium circinatum, draft genome of Davidsoniella eucalypti, Grosmannia galeiformis, Quambalaria eucalypti, and Teratosphaeria destructans.</title>
        <authorList>
            <person name="Wingfield B.D."/>
            <person name="Liu M."/>
            <person name="Nguyen H.D."/>
            <person name="Lane F.A."/>
            <person name="Morgan S.W."/>
            <person name="De Vos L."/>
            <person name="Wilken P.M."/>
            <person name="Duong T.A."/>
            <person name="Aylward J."/>
            <person name="Coetzee M.P."/>
            <person name="Dadej K."/>
            <person name="De Beer Z.W."/>
            <person name="Findlay W."/>
            <person name="Havenga M."/>
            <person name="Kolarik M."/>
            <person name="Menzies J.G."/>
            <person name="Naidoo K."/>
            <person name="Pochopski O."/>
            <person name="Shoukouhi P."/>
            <person name="Santana Q.C."/>
            <person name="Seifert K.A."/>
            <person name="Soal N."/>
            <person name="Steenkamp E.T."/>
            <person name="Tatham C.T."/>
            <person name="van der Nest M.A."/>
            <person name="Wingfield M.J."/>
        </authorList>
    </citation>
    <scope>NUCLEOTIDE SEQUENCE [LARGE SCALE GENOMIC DNA]</scope>
    <source>
        <strain evidence="3">CMW44962</strain>
    </source>
</reference>
<evidence type="ECO:0000313" key="3">
    <source>
        <dbReference type="EMBL" id="KAH9835522.1"/>
    </source>
</evidence>
<dbReference type="Pfam" id="PF00010">
    <property type="entry name" value="HLH"/>
    <property type="match status" value="1"/>
</dbReference>
<comment type="caution">
    <text evidence="3">The sequence shown here is derived from an EMBL/GenBank/DDBJ whole genome shotgun (WGS) entry which is preliminary data.</text>
</comment>
<dbReference type="InterPro" id="IPR011598">
    <property type="entry name" value="bHLH_dom"/>
</dbReference>
<feature type="compositionally biased region" description="Polar residues" evidence="1">
    <location>
        <begin position="140"/>
        <end position="157"/>
    </location>
</feature>
<feature type="compositionally biased region" description="Acidic residues" evidence="1">
    <location>
        <begin position="332"/>
        <end position="346"/>
    </location>
</feature>
<dbReference type="SUPFAM" id="SSF47459">
    <property type="entry name" value="HLH, helix-loop-helix DNA-binding domain"/>
    <property type="match status" value="1"/>
</dbReference>
<feature type="compositionally biased region" description="Polar residues" evidence="1">
    <location>
        <begin position="80"/>
        <end position="90"/>
    </location>
</feature>
<dbReference type="InterPro" id="IPR036638">
    <property type="entry name" value="HLH_DNA-bd_sf"/>
</dbReference>
<proteinExistence type="predicted"/>
<dbReference type="AlphaFoldDB" id="A0A9W7SWV8"/>
<dbReference type="PANTHER" id="PTHR46266">
    <property type="entry name" value="TRANSCRIPTION FACTOR TT8"/>
    <property type="match status" value="1"/>
</dbReference>
<dbReference type="Proteomes" id="UP001138500">
    <property type="component" value="Unassembled WGS sequence"/>
</dbReference>
<feature type="compositionally biased region" description="Polar residues" evidence="1">
    <location>
        <begin position="207"/>
        <end position="219"/>
    </location>
</feature>
<feature type="compositionally biased region" description="Polar residues" evidence="1">
    <location>
        <begin position="524"/>
        <end position="540"/>
    </location>
</feature>